<comment type="caution">
    <text evidence="1">The sequence shown here is derived from an EMBL/GenBank/DDBJ whole genome shotgun (WGS) entry which is preliminary data.</text>
</comment>
<dbReference type="Gene3D" id="3.40.50.2000">
    <property type="entry name" value="Glycogen Phosphorylase B"/>
    <property type="match status" value="2"/>
</dbReference>
<protein>
    <submittedName>
        <fullName evidence="1">Glycosyltransferase</fullName>
    </submittedName>
</protein>
<organism evidence="1 2">
    <name type="scientific">Halomonas tibetensis</name>
    <dbReference type="NCBI Taxonomy" id="2259590"/>
    <lineage>
        <taxon>Bacteria</taxon>
        <taxon>Pseudomonadati</taxon>
        <taxon>Pseudomonadota</taxon>
        <taxon>Gammaproteobacteria</taxon>
        <taxon>Oceanospirillales</taxon>
        <taxon>Halomonadaceae</taxon>
        <taxon>Halomonas</taxon>
    </lineage>
</organism>
<name>A0ABV7B710_9GAMM</name>
<proteinExistence type="predicted"/>
<sequence>MARILAAWELGGALGHLANLRPFVEASLARGHEVTLAVKELRHVPLVYRNHPRLQLFQAPYHYRATQRPYRPLRSFTQLLLQRFETPEELATLHQGWRAILDACRPDLVVADFAPTLHLAARGGPWQQWAVGNGFFVPRTDLPYLGVFPGVRRSEENAQSLAEAESRLLALANPLLERHGQPPLPGAAALYSELDRHWLMTLSELDTFGSRPEAEYLGLPPLASGEAPPWPSVPGPRVFAYLSACSAMEPLLEALAQQQAAVVIYCRDLSPEVARRFPNLHLAGAPVDMRQAMQQADLVINMANHATAACAYLAGVPQLLIPRRQEQLFLAQRLAGQGKAVAMPPDSPDPAKALVKALALPPAPAPEARLDHQFDHYTGQRLMERIALQLESLA</sequence>
<evidence type="ECO:0000313" key="1">
    <source>
        <dbReference type="EMBL" id="MFC2992554.1"/>
    </source>
</evidence>
<reference evidence="2" key="1">
    <citation type="journal article" date="2019" name="Int. J. Syst. Evol. Microbiol.">
        <title>The Global Catalogue of Microorganisms (GCM) 10K type strain sequencing project: providing services to taxonomists for standard genome sequencing and annotation.</title>
        <authorList>
            <consortium name="The Broad Institute Genomics Platform"/>
            <consortium name="The Broad Institute Genome Sequencing Center for Infectious Disease"/>
            <person name="Wu L."/>
            <person name="Ma J."/>
        </authorList>
    </citation>
    <scope>NUCLEOTIDE SEQUENCE [LARGE SCALE GENOMIC DNA]</scope>
    <source>
        <strain evidence="2">KCTC 52660</strain>
    </source>
</reference>
<keyword evidence="2" id="KW-1185">Reference proteome</keyword>
<dbReference type="EMBL" id="JBHRSQ010000014">
    <property type="protein sequence ID" value="MFC2992554.1"/>
    <property type="molecule type" value="Genomic_DNA"/>
</dbReference>
<gene>
    <name evidence="1" type="ORF">ACFODV_10970</name>
</gene>
<evidence type="ECO:0000313" key="2">
    <source>
        <dbReference type="Proteomes" id="UP001595386"/>
    </source>
</evidence>
<accession>A0ABV7B710</accession>
<dbReference type="SUPFAM" id="SSF53756">
    <property type="entry name" value="UDP-Glycosyltransferase/glycogen phosphorylase"/>
    <property type="match status" value="1"/>
</dbReference>
<dbReference type="RefSeq" id="WP_379759048.1">
    <property type="nucleotide sequence ID" value="NZ_JBHRSQ010000014.1"/>
</dbReference>
<dbReference type="Proteomes" id="UP001595386">
    <property type="component" value="Unassembled WGS sequence"/>
</dbReference>